<keyword evidence="5 7" id="KW-1133">Transmembrane helix</keyword>
<gene>
    <name evidence="8" type="ORF">CWI39_1643p0010</name>
</gene>
<evidence type="ECO:0000256" key="3">
    <source>
        <dbReference type="ARBA" id="ARBA00022692"/>
    </source>
</evidence>
<dbReference type="EMBL" id="PIXR01001643">
    <property type="protein sequence ID" value="TBU00569.1"/>
    <property type="molecule type" value="Genomic_DNA"/>
</dbReference>
<sequence>MEELKKIPRITRIILTMSILIPVLFTMSPFLSEYLYFDAEYLKRLQIWRLITGIFVSTFDINLVFILLTRYQILKFIEMSKLQIDAISHEIELTFFILSFSFTLFLANFISELGSFNQCINMALVNYMCRLCGTDNMISFFGFSISPIYFPYFYGFYEYMISKGTSKFYYGLIHSVSYIYLRKKLFKIPQCYINFYTYILSRINCPKGFKGVGRKIGKKK</sequence>
<accession>A0A4Q9KZV2</accession>
<keyword evidence="6 7" id="KW-0472">Membrane</keyword>
<dbReference type="VEuPathDB" id="MicrosporidiaDB:CWI36_2475p0010"/>
<evidence type="ECO:0000256" key="4">
    <source>
        <dbReference type="ARBA" id="ARBA00022824"/>
    </source>
</evidence>
<dbReference type="Proteomes" id="UP000293045">
    <property type="component" value="Unassembled WGS sequence"/>
</dbReference>
<dbReference type="VEuPathDB" id="MicrosporidiaDB:CWI39_1643p0010"/>
<proteinExistence type="inferred from homology"/>
<comment type="function">
    <text evidence="7">May be involved in the degradation of misfolded endoplasmic reticulum (ER) luminal proteins.</text>
</comment>
<keyword evidence="4 7" id="KW-0256">Endoplasmic reticulum</keyword>
<feature type="transmembrane region" description="Helical" evidence="7">
    <location>
        <begin position="51"/>
        <end position="71"/>
    </location>
</feature>
<evidence type="ECO:0000256" key="5">
    <source>
        <dbReference type="ARBA" id="ARBA00022989"/>
    </source>
</evidence>
<dbReference type="Pfam" id="PF04511">
    <property type="entry name" value="DER1"/>
    <property type="match status" value="1"/>
</dbReference>
<name>A0A4Q9KZV2_9MICR</name>
<feature type="transmembrane region" description="Helical" evidence="7">
    <location>
        <begin position="12"/>
        <end position="31"/>
    </location>
</feature>
<comment type="similarity">
    <text evidence="2 7">Belongs to the derlin family.</text>
</comment>
<organism evidence="8 9">
    <name type="scientific">Hamiltosporidium magnivora</name>
    <dbReference type="NCBI Taxonomy" id="148818"/>
    <lineage>
        <taxon>Eukaryota</taxon>
        <taxon>Fungi</taxon>
        <taxon>Fungi incertae sedis</taxon>
        <taxon>Microsporidia</taxon>
        <taxon>Dubosqiidae</taxon>
        <taxon>Hamiltosporidium</taxon>
    </lineage>
</organism>
<comment type="caution">
    <text evidence="8">The sequence shown here is derived from an EMBL/GenBank/DDBJ whole genome shotgun (WGS) entry which is preliminary data.</text>
</comment>
<feature type="transmembrane region" description="Helical" evidence="7">
    <location>
        <begin position="91"/>
        <end position="110"/>
    </location>
</feature>
<comment type="subcellular location">
    <subcellularLocation>
        <location evidence="1 7">Endoplasmic reticulum membrane</location>
        <topology evidence="1 7">Multi-pass membrane protein</topology>
    </subcellularLocation>
</comment>
<dbReference type="AlphaFoldDB" id="A0A4Q9KZV2"/>
<dbReference type="PANTHER" id="PTHR11009">
    <property type="entry name" value="DER1-LIKE PROTEIN, DERLIN"/>
    <property type="match status" value="1"/>
</dbReference>
<protein>
    <recommendedName>
        <fullName evidence="7">Derlin</fullName>
    </recommendedName>
</protein>
<dbReference type="GO" id="GO:0006950">
    <property type="term" value="P:response to stress"/>
    <property type="evidence" value="ECO:0007669"/>
    <property type="project" value="UniProtKB-ARBA"/>
</dbReference>
<evidence type="ECO:0000256" key="1">
    <source>
        <dbReference type="ARBA" id="ARBA00004477"/>
    </source>
</evidence>
<dbReference type="GO" id="GO:0005789">
    <property type="term" value="C:endoplasmic reticulum membrane"/>
    <property type="evidence" value="ECO:0007669"/>
    <property type="project" value="UniProtKB-SubCell"/>
</dbReference>
<reference evidence="8 9" key="1">
    <citation type="submission" date="2017-12" db="EMBL/GenBank/DDBJ databases">
        <authorList>
            <person name="Pombert J.-F."/>
            <person name="Haag K.L."/>
            <person name="Ebert D."/>
        </authorList>
    </citation>
    <scope>NUCLEOTIDE SEQUENCE [LARGE SCALE GENOMIC DNA]</scope>
    <source>
        <strain evidence="8">IL-BN-2</strain>
    </source>
</reference>
<evidence type="ECO:0000313" key="9">
    <source>
        <dbReference type="Proteomes" id="UP000293045"/>
    </source>
</evidence>
<evidence type="ECO:0000256" key="7">
    <source>
        <dbReference type="RuleBase" id="RU363059"/>
    </source>
</evidence>
<evidence type="ECO:0000256" key="6">
    <source>
        <dbReference type="ARBA" id="ARBA00023136"/>
    </source>
</evidence>
<dbReference type="InterPro" id="IPR007599">
    <property type="entry name" value="DER1"/>
</dbReference>
<evidence type="ECO:0000256" key="2">
    <source>
        <dbReference type="ARBA" id="ARBA00008917"/>
    </source>
</evidence>
<evidence type="ECO:0000313" key="8">
    <source>
        <dbReference type="EMBL" id="TBU00569.1"/>
    </source>
</evidence>
<keyword evidence="3 7" id="KW-0812">Transmembrane</keyword>
<feature type="transmembrane region" description="Helical" evidence="7">
    <location>
        <begin position="137"/>
        <end position="157"/>
    </location>
</feature>